<feature type="chain" id="PRO_5045679535" evidence="1">
    <location>
        <begin position="28"/>
        <end position="522"/>
    </location>
</feature>
<sequence>MKRRDFCKALACSAALAPGLTLPRAEAAAKNQTVGRAVPSGKYSLSFRSELSQMDIEHEYYYSDSFFAHSSLQYDHQLALATLGMVGAAFNTWASEAKYWANGDVGRENSLDAAYTKLGYGDAKYRYYDIDVGKAGDFVGWSTARKTITLNGRRTTIVALILRGGGYGGEWVSNLHTGAGHAHSGFIIPVNEVFTDLKNYLAAAQKAGELGLVKLWMGGYSRGAAVANLLAARLDKELPGLAREDVFVYTFATPVALGPQDYPNLQQDYDNNHNADGTLKESWGESNIFNIVSSGDIVPCLMPEEWGYHRNGNDRFLPSTRNKEELNDLNEMGRNDFGPVPLDFSWLATNEETHELMLKMEEYFISRENYHENYEAALMDMIQCTFIRSEEEVTENKILDDGEVIQRLRTLTHLKNMDYWKISHAVWAASTMSRAVLKRVDTGSIPIRAQQIVVPVLAVGLCYGLESEAVSLIAKYILMFVSMRSAPDNAIRAAFCHHFENYTALMEYYAPSEHCMEATTRT</sequence>
<accession>A0ABS8F786</accession>
<proteinExistence type="predicted"/>
<dbReference type="RefSeq" id="WP_227620685.1">
    <property type="nucleotide sequence ID" value="NZ_JAJEQL010000008.1"/>
</dbReference>
<dbReference type="EMBL" id="JAJEQL010000008">
    <property type="protein sequence ID" value="MCC2199105.1"/>
    <property type="molecule type" value="Genomic_DNA"/>
</dbReference>
<name>A0ABS8F786_9FIRM</name>
<dbReference type="Pfam" id="PF01764">
    <property type="entry name" value="Lipase_3"/>
    <property type="match status" value="1"/>
</dbReference>
<comment type="caution">
    <text evidence="3">The sequence shown here is derived from an EMBL/GenBank/DDBJ whole genome shotgun (WGS) entry which is preliminary data.</text>
</comment>
<keyword evidence="4" id="KW-1185">Reference proteome</keyword>
<reference evidence="3" key="1">
    <citation type="submission" date="2021-10" db="EMBL/GenBank/DDBJ databases">
        <title>Anaerobic single-cell dispensing facilitates the cultivation of human gut bacteria.</title>
        <authorList>
            <person name="Afrizal A."/>
        </authorList>
    </citation>
    <scope>NUCLEOTIDE SEQUENCE</scope>
    <source>
        <strain evidence="3">CLA-AA-H233</strain>
    </source>
</reference>
<evidence type="ECO:0000256" key="1">
    <source>
        <dbReference type="SAM" id="SignalP"/>
    </source>
</evidence>
<dbReference type="SUPFAM" id="SSF53474">
    <property type="entry name" value="alpha/beta-Hydrolases"/>
    <property type="match status" value="1"/>
</dbReference>
<dbReference type="Gene3D" id="3.40.50.1820">
    <property type="entry name" value="alpha/beta hydrolase"/>
    <property type="match status" value="1"/>
</dbReference>
<keyword evidence="1" id="KW-0732">Signal</keyword>
<gene>
    <name evidence="3" type="ORF">LKD23_04935</name>
</gene>
<evidence type="ECO:0000313" key="3">
    <source>
        <dbReference type="EMBL" id="MCC2199105.1"/>
    </source>
</evidence>
<dbReference type="InterPro" id="IPR002921">
    <property type="entry name" value="Fungal_lipase-type"/>
</dbReference>
<evidence type="ECO:0000313" key="4">
    <source>
        <dbReference type="Proteomes" id="UP001430637"/>
    </source>
</evidence>
<organism evidence="3 4">
    <name type="scientific">Faecalibacterium butyricigenerans</name>
    <dbReference type="NCBI Taxonomy" id="1851427"/>
    <lineage>
        <taxon>Bacteria</taxon>
        <taxon>Bacillati</taxon>
        <taxon>Bacillota</taxon>
        <taxon>Clostridia</taxon>
        <taxon>Eubacteriales</taxon>
        <taxon>Oscillospiraceae</taxon>
        <taxon>Faecalibacterium</taxon>
    </lineage>
</organism>
<feature type="signal peptide" evidence="1">
    <location>
        <begin position="1"/>
        <end position="27"/>
    </location>
</feature>
<dbReference type="InterPro" id="IPR029058">
    <property type="entry name" value="AB_hydrolase_fold"/>
</dbReference>
<protein>
    <submittedName>
        <fullName evidence="3">Lipase</fullName>
    </submittedName>
</protein>
<feature type="domain" description="Fungal lipase-type" evidence="2">
    <location>
        <begin position="177"/>
        <end position="304"/>
    </location>
</feature>
<dbReference type="Proteomes" id="UP001430637">
    <property type="component" value="Unassembled WGS sequence"/>
</dbReference>
<evidence type="ECO:0000259" key="2">
    <source>
        <dbReference type="Pfam" id="PF01764"/>
    </source>
</evidence>